<reference evidence="2" key="2">
    <citation type="journal article" date="2015" name="Data Brief">
        <title>Shoot transcriptome of the giant reed, Arundo donax.</title>
        <authorList>
            <person name="Barrero R.A."/>
            <person name="Guerrero F.D."/>
            <person name="Moolhuijzen P."/>
            <person name="Goolsby J.A."/>
            <person name="Tidwell J."/>
            <person name="Bellgard S.E."/>
            <person name="Bellgard M.I."/>
        </authorList>
    </citation>
    <scope>NUCLEOTIDE SEQUENCE</scope>
    <source>
        <tissue evidence="2">Shoot tissue taken approximately 20 cm above the soil surface</tissue>
    </source>
</reference>
<evidence type="ECO:0000313" key="2">
    <source>
        <dbReference type="EMBL" id="JAD56451.1"/>
    </source>
</evidence>
<organism evidence="2">
    <name type="scientific">Arundo donax</name>
    <name type="common">Giant reed</name>
    <name type="synonym">Donax arundinaceus</name>
    <dbReference type="NCBI Taxonomy" id="35708"/>
    <lineage>
        <taxon>Eukaryota</taxon>
        <taxon>Viridiplantae</taxon>
        <taxon>Streptophyta</taxon>
        <taxon>Embryophyta</taxon>
        <taxon>Tracheophyta</taxon>
        <taxon>Spermatophyta</taxon>
        <taxon>Magnoliopsida</taxon>
        <taxon>Liliopsida</taxon>
        <taxon>Poales</taxon>
        <taxon>Poaceae</taxon>
        <taxon>PACMAD clade</taxon>
        <taxon>Arundinoideae</taxon>
        <taxon>Arundineae</taxon>
        <taxon>Arundo</taxon>
    </lineage>
</organism>
<feature type="transmembrane region" description="Helical" evidence="1">
    <location>
        <begin position="12"/>
        <end position="31"/>
    </location>
</feature>
<keyword evidence="1" id="KW-0812">Transmembrane</keyword>
<protein>
    <submittedName>
        <fullName evidence="2">Uncharacterized protein</fullName>
    </submittedName>
</protein>
<keyword evidence="1" id="KW-1133">Transmembrane helix</keyword>
<sequence length="75" mass="8528">MFSMCLNVWPIASMHVCVDMVIFMLLCADTLYPPGSVVNHTKYFCSIEIILTCLWFYAHYVCVCSGVRKHGMAIC</sequence>
<reference evidence="2" key="1">
    <citation type="submission" date="2014-09" db="EMBL/GenBank/DDBJ databases">
        <authorList>
            <person name="Magalhaes I.L.F."/>
            <person name="Oliveira U."/>
            <person name="Santos F.R."/>
            <person name="Vidigal T.H.D.A."/>
            <person name="Brescovit A.D."/>
            <person name="Santos A.J."/>
        </authorList>
    </citation>
    <scope>NUCLEOTIDE SEQUENCE</scope>
    <source>
        <tissue evidence="2">Shoot tissue taken approximately 20 cm above the soil surface</tissue>
    </source>
</reference>
<dbReference type="EMBL" id="GBRH01241444">
    <property type="protein sequence ID" value="JAD56451.1"/>
    <property type="molecule type" value="Transcribed_RNA"/>
</dbReference>
<name>A0A0A9AZ99_ARUDO</name>
<keyword evidence="1" id="KW-0472">Membrane</keyword>
<accession>A0A0A9AZ99</accession>
<proteinExistence type="predicted"/>
<dbReference type="AlphaFoldDB" id="A0A0A9AZ99"/>
<feature type="transmembrane region" description="Helical" evidence="1">
    <location>
        <begin position="43"/>
        <end position="60"/>
    </location>
</feature>
<evidence type="ECO:0000256" key="1">
    <source>
        <dbReference type="SAM" id="Phobius"/>
    </source>
</evidence>